<feature type="transmembrane region" description="Helical" evidence="1">
    <location>
        <begin position="37"/>
        <end position="57"/>
    </location>
</feature>
<keyword evidence="1" id="KW-0812">Transmembrane</keyword>
<feature type="transmembrane region" description="Helical" evidence="1">
    <location>
        <begin position="274"/>
        <end position="292"/>
    </location>
</feature>
<sequence>MLAFALLYIIKANMVILIPAALLLFLLIFIFKIRGLWQSAILLAALIFGLGFATVAVKPVYQHYGYSQADQAKIALPVTHWINMGLNPLGSSGQGAYDKKDEHLDQQRKAQKRTDLITESIQKRLKMLGVGGVVKLGITKSQMLLGRPLFGFGRYMSGYAHAPAWYLKHQSLFNTLFSILATTILLMVMGNFLYSLWRPTYEEEFTDAQQGFLYFVGLASLGLAFFHSFIWEVEPRYFLPLLYPLIILGLLFLPSGRGHGNHHPWRISYNRTTLFVLPICSLLMLTLTLDAAKDVPGVAYGNMEYPIRIALRERVTVTDDLHFSLPVPQAVDVLKVGIEPQKHLEVQLADGQQLEAKDGEYRLEKHFAAGEKIDLVLHNTSQQPLKVLLYRQTSLYKKLFHGSRIERDGNYYYLPYEMDIYDRKPFEVLDVNNQPMLR</sequence>
<evidence type="ECO:0000313" key="2">
    <source>
        <dbReference type="EMBL" id="GAP03410.1"/>
    </source>
</evidence>
<keyword evidence="1" id="KW-1133">Transmembrane helix</keyword>
<evidence type="ECO:0008006" key="4">
    <source>
        <dbReference type="Google" id="ProtNLM"/>
    </source>
</evidence>
<dbReference type="EMBL" id="DF968069">
    <property type="protein sequence ID" value="GAP03410.1"/>
    <property type="molecule type" value="Genomic_DNA"/>
</dbReference>
<keyword evidence="3" id="KW-1185">Reference proteome</keyword>
<gene>
    <name evidence="2" type="ORF">FPFC_070260</name>
</gene>
<proteinExistence type="predicted"/>
<feature type="transmembrane region" description="Helical" evidence="1">
    <location>
        <begin position="212"/>
        <end position="230"/>
    </location>
</feature>
<organism evidence="2 3">
    <name type="scientific">Fructobacillus pseudoficulneus</name>
    <dbReference type="NCBI Taxonomy" id="220714"/>
    <lineage>
        <taxon>Bacteria</taxon>
        <taxon>Bacillati</taxon>
        <taxon>Bacillota</taxon>
        <taxon>Bacilli</taxon>
        <taxon>Lactobacillales</taxon>
        <taxon>Lactobacillaceae</taxon>
        <taxon>Fructobacillus</taxon>
    </lineage>
</organism>
<feature type="transmembrane region" description="Helical" evidence="1">
    <location>
        <begin position="12"/>
        <end position="31"/>
    </location>
</feature>
<dbReference type="Proteomes" id="UP000061227">
    <property type="component" value="Unassembled WGS sequence"/>
</dbReference>
<dbReference type="STRING" id="220714.SAMN05660469_1371"/>
<name>A0A3F3H6M2_9LACO</name>
<evidence type="ECO:0000313" key="3">
    <source>
        <dbReference type="Proteomes" id="UP000061227"/>
    </source>
</evidence>
<accession>A0A3F3H6M2</accession>
<dbReference type="AlphaFoldDB" id="A0A3F3H6M2"/>
<protein>
    <recommendedName>
        <fullName evidence="4">Integral membrane protein</fullName>
    </recommendedName>
</protein>
<keyword evidence="1" id="KW-0472">Membrane</keyword>
<feature type="transmembrane region" description="Helical" evidence="1">
    <location>
        <begin position="176"/>
        <end position="197"/>
    </location>
</feature>
<reference evidence="2 3" key="1">
    <citation type="journal article" date="2015" name="BMC Genomics">
        <title>Comparative genomics of Fructobacillus spp. and Leuconostoc spp. reveals niche-specific evolution of Fructobacillus spp.</title>
        <authorList>
            <person name="Endo A."/>
            <person name="Tanizawa Y."/>
            <person name="Tanaka N."/>
            <person name="Maeno S."/>
            <person name="Kumar H."/>
            <person name="Shiwa Y."/>
            <person name="Okada S."/>
            <person name="Yoshikawa H."/>
            <person name="Dicks L."/>
            <person name="Nakagawa J."/>
            <person name="Arita M."/>
        </authorList>
    </citation>
    <scope>NUCLEOTIDE SEQUENCE [LARGE SCALE GENOMIC DNA]</scope>
    <source>
        <strain evidence="2 3">DSM 15468</strain>
    </source>
</reference>
<evidence type="ECO:0000256" key="1">
    <source>
        <dbReference type="SAM" id="Phobius"/>
    </source>
</evidence>
<feature type="transmembrane region" description="Helical" evidence="1">
    <location>
        <begin position="237"/>
        <end position="254"/>
    </location>
</feature>